<dbReference type="PROSITE" id="PS51186">
    <property type="entry name" value="GNAT"/>
    <property type="match status" value="1"/>
</dbReference>
<protein>
    <recommendedName>
        <fullName evidence="2">N-acetyltransferase domain-containing protein</fullName>
    </recommendedName>
</protein>
<sequence>MSEFISFLPPPGQALNHYNARERHAAQHKDVPEIFCDAMSVREEVFVEEQKVPLENEFDLDDPRSFHWVAYASVGTRNTEQTSAAIDGAKKEDGVVEADGSGRKGSTANKLAVGTIRLVPPPHPPHPEPESHHAIDNHEGVPKGAEPEAGPNPDVIYDGKEPYVKLGRLAVLPPFRGLGLSRLLIRAALSWISQNHEHVVPPLSPAAAEQRRLELGHDPEHNVFRGLVLIHAQTTVEKVYLSHGFVKDESMGTWFEEGIEHIGMWKRVELQPEGRRGSVQM</sequence>
<evidence type="ECO:0000313" key="3">
    <source>
        <dbReference type="EMBL" id="KAL1302687.1"/>
    </source>
</evidence>
<dbReference type="CDD" id="cd04301">
    <property type="entry name" value="NAT_SF"/>
    <property type="match status" value="1"/>
</dbReference>
<dbReference type="RefSeq" id="XP_069198963.1">
    <property type="nucleotide sequence ID" value="XM_069342463.1"/>
</dbReference>
<dbReference type="EMBL" id="JBFMKM010000012">
    <property type="protein sequence ID" value="KAL1302687.1"/>
    <property type="molecule type" value="Genomic_DNA"/>
</dbReference>
<dbReference type="GeneID" id="95976752"/>
<accession>A0ABR3P939</accession>
<gene>
    <name evidence="3" type="ORF">AAFC00_003050</name>
</gene>
<evidence type="ECO:0000313" key="4">
    <source>
        <dbReference type="Proteomes" id="UP001562354"/>
    </source>
</evidence>
<feature type="region of interest" description="Disordered" evidence="1">
    <location>
        <begin position="82"/>
        <end position="108"/>
    </location>
</feature>
<feature type="region of interest" description="Disordered" evidence="1">
    <location>
        <begin position="120"/>
        <end position="156"/>
    </location>
</feature>
<dbReference type="SUPFAM" id="SSF55729">
    <property type="entry name" value="Acyl-CoA N-acyltransferases (Nat)"/>
    <property type="match status" value="1"/>
</dbReference>
<name>A0ABR3P939_9PEZI</name>
<feature type="domain" description="N-acetyltransferase" evidence="2">
    <location>
        <begin position="103"/>
        <end position="269"/>
    </location>
</feature>
<comment type="caution">
    <text evidence="3">The sequence shown here is derived from an EMBL/GenBank/DDBJ whole genome shotgun (WGS) entry which is preliminary data.</text>
</comment>
<evidence type="ECO:0000259" key="2">
    <source>
        <dbReference type="PROSITE" id="PS51186"/>
    </source>
</evidence>
<dbReference type="InterPro" id="IPR016181">
    <property type="entry name" value="Acyl_CoA_acyltransferase"/>
</dbReference>
<dbReference type="InterPro" id="IPR000182">
    <property type="entry name" value="GNAT_dom"/>
</dbReference>
<dbReference type="Gene3D" id="3.40.630.30">
    <property type="match status" value="1"/>
</dbReference>
<proteinExistence type="predicted"/>
<feature type="compositionally biased region" description="Basic and acidic residues" evidence="1">
    <location>
        <begin position="125"/>
        <end position="141"/>
    </location>
</feature>
<keyword evidence="4" id="KW-1185">Reference proteome</keyword>
<dbReference type="Proteomes" id="UP001562354">
    <property type="component" value="Unassembled WGS sequence"/>
</dbReference>
<reference evidence="3 4" key="1">
    <citation type="submission" date="2024-07" db="EMBL/GenBank/DDBJ databases">
        <title>Draft sequence of the Neodothiora populina.</title>
        <authorList>
            <person name="Drown D.D."/>
            <person name="Schuette U.S."/>
            <person name="Buechlein A.B."/>
            <person name="Rusch D.R."/>
            <person name="Winton L.W."/>
            <person name="Adams G.A."/>
        </authorList>
    </citation>
    <scope>NUCLEOTIDE SEQUENCE [LARGE SCALE GENOMIC DNA]</scope>
    <source>
        <strain evidence="3 4">CPC 39397</strain>
    </source>
</reference>
<evidence type="ECO:0000256" key="1">
    <source>
        <dbReference type="SAM" id="MobiDB-lite"/>
    </source>
</evidence>
<organism evidence="3 4">
    <name type="scientific">Neodothiora populina</name>
    <dbReference type="NCBI Taxonomy" id="2781224"/>
    <lineage>
        <taxon>Eukaryota</taxon>
        <taxon>Fungi</taxon>
        <taxon>Dikarya</taxon>
        <taxon>Ascomycota</taxon>
        <taxon>Pezizomycotina</taxon>
        <taxon>Dothideomycetes</taxon>
        <taxon>Dothideomycetidae</taxon>
        <taxon>Dothideales</taxon>
        <taxon>Dothioraceae</taxon>
        <taxon>Neodothiora</taxon>
    </lineage>
</organism>